<dbReference type="EMBL" id="CALTRL010006412">
    <property type="protein sequence ID" value="CAH7690836.1"/>
    <property type="molecule type" value="Genomic_DNA"/>
</dbReference>
<feature type="compositionally biased region" description="Polar residues" evidence="11">
    <location>
        <begin position="186"/>
        <end position="210"/>
    </location>
</feature>
<evidence type="ECO:0000256" key="4">
    <source>
        <dbReference type="ARBA" id="ARBA00022833"/>
    </source>
</evidence>
<evidence type="ECO:0000256" key="1">
    <source>
        <dbReference type="ARBA" id="ARBA00004123"/>
    </source>
</evidence>
<evidence type="ECO:0000256" key="5">
    <source>
        <dbReference type="ARBA" id="ARBA00022853"/>
    </source>
</evidence>
<evidence type="ECO:0000256" key="11">
    <source>
        <dbReference type="SAM" id="MobiDB-lite"/>
    </source>
</evidence>
<comment type="caution">
    <text evidence="12">The sequence shown here is derived from an EMBL/GenBank/DDBJ whole genome shotgun (WGS) entry which is preliminary data.</text>
</comment>
<feature type="region of interest" description="Disordered" evidence="11">
    <location>
        <begin position="112"/>
        <end position="153"/>
    </location>
</feature>
<evidence type="ECO:0000313" key="12">
    <source>
        <dbReference type="EMBL" id="CAH7690836.1"/>
    </source>
</evidence>
<dbReference type="PANTHER" id="PTHR46367:SF1">
    <property type="entry name" value="ATAXIN-7-LIKE PROTEIN 3"/>
    <property type="match status" value="1"/>
</dbReference>
<comment type="subcellular location">
    <subcellularLocation>
        <location evidence="1 10">Nucleus</location>
    </subcellularLocation>
</comment>
<feature type="compositionally biased region" description="Basic residues" evidence="11">
    <location>
        <begin position="131"/>
        <end position="148"/>
    </location>
</feature>
<gene>
    <name evidence="12" type="ORF">PPACK8108_LOCUS26303</name>
</gene>
<evidence type="ECO:0000256" key="6">
    <source>
        <dbReference type="ARBA" id="ARBA00023015"/>
    </source>
</evidence>
<feature type="compositionally biased region" description="Polar residues" evidence="11">
    <location>
        <begin position="299"/>
        <end position="310"/>
    </location>
</feature>
<dbReference type="GO" id="GO:0000124">
    <property type="term" value="C:SAGA complex"/>
    <property type="evidence" value="ECO:0007669"/>
    <property type="project" value="TreeGrafter"/>
</dbReference>
<dbReference type="GO" id="GO:0003713">
    <property type="term" value="F:transcription coactivator activity"/>
    <property type="evidence" value="ECO:0007669"/>
    <property type="project" value="TreeGrafter"/>
</dbReference>
<keyword evidence="3" id="KW-0863">Zinc-finger</keyword>
<dbReference type="Pfam" id="PF08209">
    <property type="entry name" value="Sgf11"/>
    <property type="match status" value="1"/>
</dbReference>
<comment type="similarity">
    <text evidence="10">Belongs to the SGF11 family.</text>
</comment>
<keyword evidence="13" id="KW-1185">Reference proteome</keyword>
<keyword evidence="2" id="KW-0479">Metal-binding</keyword>
<name>A0AAV0BTJ3_PHAPC</name>
<dbReference type="GO" id="GO:0071819">
    <property type="term" value="C:DUBm complex"/>
    <property type="evidence" value="ECO:0007669"/>
    <property type="project" value="TreeGrafter"/>
</dbReference>
<dbReference type="GO" id="GO:0006357">
    <property type="term" value="P:regulation of transcription by RNA polymerase II"/>
    <property type="evidence" value="ECO:0007669"/>
    <property type="project" value="TreeGrafter"/>
</dbReference>
<accession>A0AAV0BTJ3</accession>
<organism evidence="12 13">
    <name type="scientific">Phakopsora pachyrhizi</name>
    <name type="common">Asian soybean rust disease fungus</name>
    <dbReference type="NCBI Taxonomy" id="170000"/>
    <lineage>
        <taxon>Eukaryota</taxon>
        <taxon>Fungi</taxon>
        <taxon>Dikarya</taxon>
        <taxon>Basidiomycota</taxon>
        <taxon>Pucciniomycotina</taxon>
        <taxon>Pucciniomycetes</taxon>
        <taxon>Pucciniales</taxon>
        <taxon>Phakopsoraceae</taxon>
        <taxon>Phakopsora</taxon>
    </lineage>
</organism>
<dbReference type="GO" id="GO:0006325">
    <property type="term" value="P:chromatin organization"/>
    <property type="evidence" value="ECO:0007669"/>
    <property type="project" value="UniProtKB-KW"/>
</dbReference>
<dbReference type="AlphaFoldDB" id="A0AAV0BTJ3"/>
<evidence type="ECO:0000256" key="10">
    <source>
        <dbReference type="RuleBase" id="RU261113"/>
    </source>
</evidence>
<evidence type="ECO:0000313" key="13">
    <source>
        <dbReference type="Proteomes" id="UP001153365"/>
    </source>
</evidence>
<evidence type="ECO:0000256" key="3">
    <source>
        <dbReference type="ARBA" id="ARBA00022771"/>
    </source>
</evidence>
<reference evidence="12" key="1">
    <citation type="submission" date="2022-06" db="EMBL/GenBank/DDBJ databases">
        <authorList>
            <consortium name="SYNGENTA / RWTH Aachen University"/>
        </authorList>
    </citation>
    <scope>NUCLEOTIDE SEQUENCE</scope>
</reference>
<evidence type="ECO:0000256" key="9">
    <source>
        <dbReference type="ARBA" id="ARBA00023242"/>
    </source>
</evidence>
<keyword evidence="8" id="KW-0804">Transcription</keyword>
<feature type="region of interest" description="Disordered" evidence="11">
    <location>
        <begin position="186"/>
        <end position="341"/>
    </location>
</feature>
<keyword evidence="4" id="KW-0862">Zinc</keyword>
<dbReference type="InterPro" id="IPR051078">
    <property type="entry name" value="SGF11"/>
</dbReference>
<dbReference type="PANTHER" id="PTHR46367">
    <property type="entry name" value="ATAXIN-7-LIKE PROTEIN 3"/>
    <property type="match status" value="1"/>
</dbReference>
<keyword evidence="9" id="KW-0539">Nucleus</keyword>
<keyword evidence="7 10" id="KW-0010">Activator</keyword>
<dbReference type="Proteomes" id="UP001153365">
    <property type="component" value="Unassembled WGS sequence"/>
</dbReference>
<evidence type="ECO:0000256" key="7">
    <source>
        <dbReference type="ARBA" id="ARBA00023159"/>
    </source>
</evidence>
<feature type="compositionally biased region" description="Acidic residues" evidence="11">
    <location>
        <begin position="240"/>
        <end position="261"/>
    </location>
</feature>
<dbReference type="GO" id="GO:0008270">
    <property type="term" value="F:zinc ion binding"/>
    <property type="evidence" value="ECO:0007669"/>
    <property type="project" value="UniProtKB-KW"/>
</dbReference>
<dbReference type="InterPro" id="IPR013246">
    <property type="entry name" value="SAGA_su_Sgf11"/>
</dbReference>
<feature type="compositionally biased region" description="Basic and acidic residues" evidence="11">
    <location>
        <begin position="262"/>
        <end position="275"/>
    </location>
</feature>
<keyword evidence="5" id="KW-0156">Chromatin regulator</keyword>
<sequence length="341" mass="36992">MDDLVKSLLNGLLEEFIWRAAILEHKRARGFQTFLNQQGKSTVYLPPYQSVLKPEIRNGNEKTNSEVVNDCPVCGREVASSRFAPHLSKCLGIGGRRPAAIKKTIRSDAGEFDHSAKASSLPPSDPSTALGKKHAAGNSNKKRGRPPKKPQGVILTPAEHDALLSNAINNATQRLHLQGIGLPIQSSKPTTSLQPHPLSQSLVASQTASATPPKPRRKKKKQEQTVHRSRNSSQASSSSDSEDDEDEEDDGEEDEDGDDGDDQRADQQERIDRLRQGSTPAGKFDDDPSNESMRMGGSERSNSTVPTAVQPSAFKSGALERPILRRRSSSQADSSDGSDSD</sequence>
<protein>
    <recommendedName>
        <fullName evidence="10">SAGA-associated factor 11</fullName>
    </recommendedName>
</protein>
<dbReference type="Gene3D" id="3.30.160.60">
    <property type="entry name" value="Classic Zinc Finger"/>
    <property type="match status" value="1"/>
</dbReference>
<evidence type="ECO:0000256" key="2">
    <source>
        <dbReference type="ARBA" id="ARBA00022723"/>
    </source>
</evidence>
<proteinExistence type="inferred from homology"/>
<evidence type="ECO:0000256" key="8">
    <source>
        <dbReference type="ARBA" id="ARBA00023163"/>
    </source>
</evidence>
<keyword evidence="6" id="KW-0805">Transcription regulation</keyword>